<proteinExistence type="predicted"/>
<dbReference type="PROSITE" id="PS50086">
    <property type="entry name" value="TBC_RABGAP"/>
    <property type="match status" value="1"/>
</dbReference>
<evidence type="ECO:0000313" key="5">
    <source>
        <dbReference type="Proteomes" id="UP000001542"/>
    </source>
</evidence>
<dbReference type="Gene3D" id="1.10.472.80">
    <property type="entry name" value="Ypt/Rab-GAP domain of gyp1p, domain 3"/>
    <property type="match status" value="1"/>
</dbReference>
<dbReference type="InParanoid" id="A2F309"/>
<evidence type="ECO:0000313" key="4">
    <source>
        <dbReference type="EMBL" id="EAY00734.1"/>
    </source>
</evidence>
<keyword evidence="5" id="KW-1185">Reference proteome</keyword>
<dbReference type="EMBL" id="DS113591">
    <property type="protein sequence ID" value="EAY00734.1"/>
    <property type="molecule type" value="Genomic_DNA"/>
</dbReference>
<reference evidence="4" key="2">
    <citation type="journal article" date="2007" name="Science">
        <title>Draft genome sequence of the sexually transmitted pathogen Trichomonas vaginalis.</title>
        <authorList>
            <person name="Carlton J.M."/>
            <person name="Hirt R.P."/>
            <person name="Silva J.C."/>
            <person name="Delcher A.L."/>
            <person name="Schatz M."/>
            <person name="Zhao Q."/>
            <person name="Wortman J.R."/>
            <person name="Bidwell S.L."/>
            <person name="Alsmark U.C.M."/>
            <person name="Besteiro S."/>
            <person name="Sicheritz-Ponten T."/>
            <person name="Noel C.J."/>
            <person name="Dacks J.B."/>
            <person name="Foster P.G."/>
            <person name="Simillion C."/>
            <person name="Van de Peer Y."/>
            <person name="Miranda-Saavedra D."/>
            <person name="Barton G.J."/>
            <person name="Westrop G.D."/>
            <person name="Mueller S."/>
            <person name="Dessi D."/>
            <person name="Fiori P.L."/>
            <person name="Ren Q."/>
            <person name="Paulsen I."/>
            <person name="Zhang H."/>
            <person name="Bastida-Corcuera F.D."/>
            <person name="Simoes-Barbosa A."/>
            <person name="Brown M.T."/>
            <person name="Hayes R.D."/>
            <person name="Mukherjee M."/>
            <person name="Okumura C.Y."/>
            <person name="Schneider R."/>
            <person name="Smith A.J."/>
            <person name="Vanacova S."/>
            <person name="Villalvazo M."/>
            <person name="Haas B.J."/>
            <person name="Pertea M."/>
            <person name="Feldblyum T.V."/>
            <person name="Utterback T.R."/>
            <person name="Shu C.L."/>
            <person name="Osoegawa K."/>
            <person name="de Jong P.J."/>
            <person name="Hrdy I."/>
            <person name="Horvathova L."/>
            <person name="Zubacova Z."/>
            <person name="Dolezal P."/>
            <person name="Malik S.B."/>
            <person name="Logsdon J.M. Jr."/>
            <person name="Henze K."/>
            <person name="Gupta A."/>
            <person name="Wang C.C."/>
            <person name="Dunne R.L."/>
            <person name="Upcroft J.A."/>
            <person name="Upcroft P."/>
            <person name="White O."/>
            <person name="Salzberg S.L."/>
            <person name="Tang P."/>
            <person name="Chiu C.-H."/>
            <person name="Lee Y.-S."/>
            <person name="Embley T.M."/>
            <person name="Coombs G.H."/>
            <person name="Mottram J.C."/>
            <person name="Tachezy J."/>
            <person name="Fraser-Liggett C.M."/>
            <person name="Johnson P.J."/>
        </authorList>
    </citation>
    <scope>NUCLEOTIDE SEQUENCE [LARGE SCALE GENOMIC DNA]</scope>
    <source>
        <strain evidence="4">G3</strain>
    </source>
</reference>
<dbReference type="Proteomes" id="UP000001542">
    <property type="component" value="Unassembled WGS sequence"/>
</dbReference>
<dbReference type="RefSeq" id="XP_001313663.1">
    <property type="nucleotide sequence ID" value="XM_001313662.1"/>
</dbReference>
<evidence type="ECO:0000256" key="2">
    <source>
        <dbReference type="SAM" id="Coils"/>
    </source>
</evidence>
<accession>A2F309</accession>
<dbReference type="OrthoDB" id="10264062at2759"/>
<dbReference type="eggNOG" id="KOG2197">
    <property type="taxonomic scope" value="Eukaryota"/>
</dbReference>
<evidence type="ECO:0000256" key="1">
    <source>
        <dbReference type="ARBA" id="ARBA00022468"/>
    </source>
</evidence>
<dbReference type="PANTHER" id="PTHR22957:SF502">
    <property type="entry name" value="SMALL G PROTEIN SIGNALING MODULATOR 2-RELATED"/>
    <property type="match status" value="1"/>
</dbReference>
<organism evidence="4 5">
    <name type="scientific">Trichomonas vaginalis (strain ATCC PRA-98 / G3)</name>
    <dbReference type="NCBI Taxonomy" id="412133"/>
    <lineage>
        <taxon>Eukaryota</taxon>
        <taxon>Metamonada</taxon>
        <taxon>Parabasalia</taxon>
        <taxon>Trichomonadida</taxon>
        <taxon>Trichomonadidae</taxon>
        <taxon>Trichomonas</taxon>
    </lineage>
</organism>
<dbReference type="GO" id="GO:0005096">
    <property type="term" value="F:GTPase activator activity"/>
    <property type="evidence" value="ECO:0000318"/>
    <property type="project" value="GO_Central"/>
</dbReference>
<evidence type="ECO:0000259" key="3">
    <source>
        <dbReference type="PROSITE" id="PS50086"/>
    </source>
</evidence>
<dbReference type="VEuPathDB" id="TrichDB:TVAGG3_0829990"/>
<feature type="domain" description="Rab-GAP TBC" evidence="3">
    <location>
        <begin position="196"/>
        <end position="422"/>
    </location>
</feature>
<keyword evidence="1" id="KW-0343">GTPase activation</keyword>
<dbReference type="SMR" id="A2F309"/>
<feature type="coiled-coil region" evidence="2">
    <location>
        <begin position="216"/>
        <end position="243"/>
    </location>
</feature>
<dbReference type="InterPro" id="IPR000195">
    <property type="entry name" value="Rab-GAP-TBC_dom"/>
</dbReference>
<dbReference type="KEGG" id="tva:4758556"/>
<dbReference type="STRING" id="5722.A2F309"/>
<dbReference type="SUPFAM" id="SSF47923">
    <property type="entry name" value="Ypt/Rab-GAP domain of gyp1p"/>
    <property type="match status" value="2"/>
</dbReference>
<dbReference type="AlphaFoldDB" id="A2F309"/>
<dbReference type="VEuPathDB" id="TrichDB:TVAG_085680"/>
<dbReference type="SMART" id="SM00164">
    <property type="entry name" value="TBC"/>
    <property type="match status" value="1"/>
</dbReference>
<dbReference type="Pfam" id="PF00566">
    <property type="entry name" value="RabGAP-TBC"/>
    <property type="match status" value="1"/>
</dbReference>
<dbReference type="Gene3D" id="1.10.8.270">
    <property type="entry name" value="putative rabgap domain of human tbc1 domain family member 14 like domains"/>
    <property type="match status" value="1"/>
</dbReference>
<protein>
    <recommendedName>
        <fullName evidence="3">Rab-GAP TBC domain-containing protein</fullName>
    </recommendedName>
</protein>
<sequence length="519" mass="60718">MNEIYLNEKNSLLKIFNDKESHGKVSIYRNDTNTFVKFESSSKKDFDIKKCNVENSSFTFNIKESSTITVKNSKESKCSLIFDIPTTNYNLNFQILDGDASEVSEALNKLVKDHIITQSSDFIYKISKNVPNEKSLGLLYYAIVHNAVCSKIESSLPPILSKRKAPISLEHFTNLFDEKGVLNNFQELKSEIYFSGIEDEARPYIWLYLFEYYDPLKTSEENKKKVNEQYEKYKILLQQIEQIPEQKKFAYSVDIISNDVKRTDRGTEMFKADNSPAHKFLETVLRCYSIYNSNTGFVQGMGDYASLFMRVYFKEVQQDSVVLFNGENLPTSEAQSMIFWNFVNCLKISNHTNIFQDLSAEQSHLAQRVYYVIASIHPSLKQFLINYNYTELIVVYRYFLLQMKREFPNNVYRLWDTFYSSECPYTFIVFFTSALLILGFPTILGEMNFDIGEVMSALDKFVNKSDPIKILEYSLYFCDMYSKNKDTNVWIFLHRAPLKPQKQSSELFKQLQEMDFDNF</sequence>
<keyword evidence="2" id="KW-0175">Coiled coil</keyword>
<dbReference type="PANTHER" id="PTHR22957">
    <property type="entry name" value="TBC1 DOMAIN FAMILY MEMBER GTPASE-ACTIVATING PROTEIN"/>
    <property type="match status" value="1"/>
</dbReference>
<name>A2F309_TRIV3</name>
<reference evidence="4" key="1">
    <citation type="submission" date="2006-10" db="EMBL/GenBank/DDBJ databases">
        <authorList>
            <person name="Amadeo P."/>
            <person name="Zhao Q."/>
            <person name="Wortman J."/>
            <person name="Fraser-Liggett C."/>
            <person name="Carlton J."/>
        </authorList>
    </citation>
    <scope>NUCLEOTIDE SEQUENCE</scope>
    <source>
        <strain evidence="4">G3</strain>
    </source>
</reference>
<gene>
    <name evidence="4" type="ORF">TVAG_085680</name>
</gene>
<dbReference type="InterPro" id="IPR035969">
    <property type="entry name" value="Rab-GAP_TBC_sf"/>
</dbReference>
<dbReference type="FunFam" id="1.10.472.80:FF:000120">
    <property type="entry name" value="TBC domain containing protein"/>
    <property type="match status" value="1"/>
</dbReference>